<dbReference type="InterPro" id="IPR002524">
    <property type="entry name" value="Cation_efflux"/>
</dbReference>
<dbReference type="InterPro" id="IPR058533">
    <property type="entry name" value="Cation_efflux_TM"/>
</dbReference>
<evidence type="ECO:0000256" key="5">
    <source>
        <dbReference type="ARBA" id="ARBA00023065"/>
    </source>
</evidence>
<comment type="subcellular location">
    <subcellularLocation>
        <location evidence="1">Membrane</location>
        <topology evidence="1">Multi-pass membrane protein</topology>
    </subcellularLocation>
</comment>
<dbReference type="GO" id="GO:0016020">
    <property type="term" value="C:membrane"/>
    <property type="evidence" value="ECO:0007669"/>
    <property type="project" value="UniProtKB-SubCell"/>
</dbReference>
<dbReference type="RefSeq" id="WP_181550823.1">
    <property type="nucleotide sequence ID" value="NZ_JACDUS010000003.1"/>
</dbReference>
<evidence type="ECO:0000313" key="9">
    <source>
        <dbReference type="EMBL" id="MBA2881169.1"/>
    </source>
</evidence>
<evidence type="ECO:0000256" key="6">
    <source>
        <dbReference type="ARBA" id="ARBA00023136"/>
    </source>
</evidence>
<dbReference type="InterPro" id="IPR027469">
    <property type="entry name" value="Cation_efflux_TMD_sf"/>
</dbReference>
<reference evidence="9 10" key="1">
    <citation type="submission" date="2020-07" db="EMBL/GenBank/DDBJ databases">
        <title>Genomic Encyclopedia of Type Strains, Phase IV (KMG-IV): sequencing the most valuable type-strain genomes for metagenomic binning, comparative biology and taxonomic classification.</title>
        <authorList>
            <person name="Goeker M."/>
        </authorList>
    </citation>
    <scope>NUCLEOTIDE SEQUENCE [LARGE SCALE GENOMIC DNA]</scope>
    <source>
        <strain evidence="9 10">DSM 17721</strain>
    </source>
</reference>
<feature type="transmembrane region" description="Helical" evidence="7">
    <location>
        <begin position="60"/>
        <end position="78"/>
    </location>
</feature>
<protein>
    <submittedName>
        <fullName evidence="9">Cation diffusion facilitator family transporter</fullName>
    </submittedName>
</protein>
<evidence type="ECO:0000256" key="3">
    <source>
        <dbReference type="ARBA" id="ARBA00022692"/>
    </source>
</evidence>
<dbReference type="Gene3D" id="1.20.1510.10">
    <property type="entry name" value="Cation efflux protein transmembrane domain"/>
    <property type="match status" value="1"/>
</dbReference>
<dbReference type="GO" id="GO:0005385">
    <property type="term" value="F:zinc ion transmembrane transporter activity"/>
    <property type="evidence" value="ECO:0007669"/>
    <property type="project" value="InterPro"/>
</dbReference>
<dbReference type="PANTHER" id="PTHR45755:SF4">
    <property type="entry name" value="ZINC TRANSPORTER 7"/>
    <property type="match status" value="1"/>
</dbReference>
<sequence length="323" mass="35320">MNSSSRSDFSCPHDHCFFSDNQQANERRTWIVIGLTIVTMVAEIVSGMVFGSMALLADGWHMASHASAMGLTAAAYFFARKYRDDRRFTFGTGKINDLAGFSSALVLALIALLMAYESVHRLLDPVAIRFNEAIVVAVLGLVVNLVSAFILNENHHHRHGHDHGAECSHQHHDHNLRAAYLHVLADALTSVLAIVALTIGKIWGWAFLDPVMGIVGALVITRWSIGLLGQTGRVLLDYNNDTGLAGQIRDRLESGADTQVEDLHIWRIGPGHHSAIVALRTSSLQNPEDFKQQLCSISSLSHVTVEINPKANQPSGTEGKHSL</sequence>
<comment type="caution">
    <text evidence="9">The sequence shown here is derived from an EMBL/GenBank/DDBJ whole genome shotgun (WGS) entry which is preliminary data.</text>
</comment>
<feature type="transmembrane region" description="Helical" evidence="7">
    <location>
        <begin position="179"/>
        <end position="199"/>
    </location>
</feature>
<evidence type="ECO:0000256" key="4">
    <source>
        <dbReference type="ARBA" id="ARBA00022989"/>
    </source>
</evidence>
<keyword evidence="2" id="KW-0813">Transport</keyword>
<feature type="transmembrane region" description="Helical" evidence="7">
    <location>
        <begin position="128"/>
        <end position="151"/>
    </location>
</feature>
<dbReference type="SUPFAM" id="SSF161111">
    <property type="entry name" value="Cation efflux protein transmembrane domain-like"/>
    <property type="match status" value="1"/>
</dbReference>
<feature type="transmembrane region" description="Helical" evidence="7">
    <location>
        <begin position="98"/>
        <end position="116"/>
    </location>
</feature>
<gene>
    <name evidence="9" type="ORF">HNR65_001495</name>
</gene>
<name>A0A7W0C8T3_9BACT</name>
<dbReference type="Proteomes" id="UP000525298">
    <property type="component" value="Unassembled WGS sequence"/>
</dbReference>
<keyword evidence="3 7" id="KW-0812">Transmembrane</keyword>
<dbReference type="Pfam" id="PF01545">
    <property type="entry name" value="Cation_efflux"/>
    <property type="match status" value="1"/>
</dbReference>
<evidence type="ECO:0000259" key="8">
    <source>
        <dbReference type="Pfam" id="PF01545"/>
    </source>
</evidence>
<dbReference type="InterPro" id="IPR045316">
    <property type="entry name" value="Msc2-like"/>
</dbReference>
<dbReference type="AlphaFoldDB" id="A0A7W0C8T3"/>
<dbReference type="GO" id="GO:0006882">
    <property type="term" value="P:intracellular zinc ion homeostasis"/>
    <property type="evidence" value="ECO:0007669"/>
    <property type="project" value="InterPro"/>
</dbReference>
<keyword evidence="5" id="KW-0406">Ion transport</keyword>
<keyword evidence="6 7" id="KW-0472">Membrane</keyword>
<dbReference type="EMBL" id="JACDUS010000003">
    <property type="protein sequence ID" value="MBA2881169.1"/>
    <property type="molecule type" value="Genomic_DNA"/>
</dbReference>
<dbReference type="NCBIfam" id="NF033827">
    <property type="entry name" value="CDF_efflux_DmeF"/>
    <property type="match status" value="1"/>
</dbReference>
<feature type="transmembrane region" description="Helical" evidence="7">
    <location>
        <begin position="30"/>
        <end position="54"/>
    </location>
</feature>
<feature type="transmembrane region" description="Helical" evidence="7">
    <location>
        <begin position="205"/>
        <end position="225"/>
    </location>
</feature>
<dbReference type="NCBIfam" id="TIGR01297">
    <property type="entry name" value="CDF"/>
    <property type="match status" value="1"/>
</dbReference>
<evidence type="ECO:0000256" key="1">
    <source>
        <dbReference type="ARBA" id="ARBA00004141"/>
    </source>
</evidence>
<feature type="domain" description="Cation efflux protein transmembrane" evidence="8">
    <location>
        <begin position="30"/>
        <end position="235"/>
    </location>
</feature>
<evidence type="ECO:0000256" key="7">
    <source>
        <dbReference type="SAM" id="Phobius"/>
    </source>
</evidence>
<accession>A0A7W0C8T3</accession>
<keyword evidence="10" id="KW-1185">Reference proteome</keyword>
<evidence type="ECO:0000313" key="10">
    <source>
        <dbReference type="Proteomes" id="UP000525298"/>
    </source>
</evidence>
<dbReference type="PANTHER" id="PTHR45755">
    <property type="match status" value="1"/>
</dbReference>
<evidence type="ECO:0000256" key="2">
    <source>
        <dbReference type="ARBA" id="ARBA00022448"/>
    </source>
</evidence>
<keyword evidence="4 7" id="KW-1133">Transmembrane helix</keyword>
<proteinExistence type="predicted"/>
<organism evidence="9 10">
    <name type="scientific">Desulfosalsimonas propionicica</name>
    <dbReference type="NCBI Taxonomy" id="332175"/>
    <lineage>
        <taxon>Bacteria</taxon>
        <taxon>Pseudomonadati</taxon>
        <taxon>Thermodesulfobacteriota</taxon>
        <taxon>Desulfobacteria</taxon>
        <taxon>Desulfobacterales</taxon>
        <taxon>Desulfosalsimonadaceae</taxon>
        <taxon>Desulfosalsimonas</taxon>
    </lineage>
</organism>